<dbReference type="InterPro" id="IPR000182">
    <property type="entry name" value="GNAT_dom"/>
</dbReference>
<evidence type="ECO:0000313" key="3">
    <source>
        <dbReference type="Proteomes" id="UP000008190"/>
    </source>
</evidence>
<feature type="domain" description="N-acetyltransferase" evidence="1">
    <location>
        <begin position="13"/>
        <end position="196"/>
    </location>
</feature>
<accession>H6R6Z6</accession>
<dbReference type="OrthoDB" id="4536199at2"/>
<dbReference type="Proteomes" id="UP000008190">
    <property type="component" value="Chromosome"/>
</dbReference>
<evidence type="ECO:0000313" key="2">
    <source>
        <dbReference type="EMBL" id="CCF64715.1"/>
    </source>
</evidence>
<dbReference type="eggNOG" id="COG0456">
    <property type="taxonomic scope" value="Bacteria"/>
</dbReference>
<dbReference type="Gene3D" id="3.40.630.30">
    <property type="match status" value="1"/>
</dbReference>
<dbReference type="Pfam" id="PF00583">
    <property type="entry name" value="Acetyltransf_1"/>
    <property type="match status" value="1"/>
</dbReference>
<reference evidence="2 3" key="1">
    <citation type="journal article" date="2012" name="J. Bacteriol.">
        <title>Genome sequence of the human- and animal-pathogenic strain Nocardia cyriacigeorgica GUH-2.</title>
        <authorList>
            <person name="Zoropogui A."/>
            <person name="Pujic P."/>
            <person name="Normand P."/>
            <person name="Barbe V."/>
            <person name="Beaman B."/>
            <person name="Beaman L."/>
            <person name="Boiron P."/>
            <person name="Colinon C."/>
            <person name="Deredjian A."/>
            <person name="Graindorge A."/>
            <person name="Mangenot S."/>
            <person name="Nazaret S."/>
            <person name="Neto M."/>
            <person name="Petit S."/>
            <person name="Roche D."/>
            <person name="Vallenet D."/>
            <person name="Rodriguez-Nava V."/>
            <person name="Richard Y."/>
            <person name="Cournoyer B."/>
            <person name="Blaha D."/>
        </authorList>
    </citation>
    <scope>NUCLEOTIDE SEQUENCE [LARGE SCALE GENOMIC DNA]</scope>
    <source>
        <strain evidence="2 3">GUH-2</strain>
    </source>
</reference>
<keyword evidence="3" id="KW-1185">Reference proteome</keyword>
<name>H6R6Z6_NOCCG</name>
<gene>
    <name evidence="2" type="ordered locus">NOCYR_3952</name>
</gene>
<evidence type="ECO:0000259" key="1">
    <source>
        <dbReference type="PROSITE" id="PS51186"/>
    </source>
</evidence>
<dbReference type="HOGENOM" id="CLU_099459_1_0_11"/>
<dbReference type="AlphaFoldDB" id="H6R6Z6"/>
<dbReference type="GO" id="GO:0016747">
    <property type="term" value="F:acyltransferase activity, transferring groups other than amino-acyl groups"/>
    <property type="evidence" value="ECO:0007669"/>
    <property type="project" value="InterPro"/>
</dbReference>
<dbReference type="STRING" id="1127134.NOCYR_3952"/>
<proteinExistence type="predicted"/>
<sequence length="198" mass="22694">MTSKGRRLSLGDLVFHRYDAAGARDRRDQIEEIFRGAYVDRINLGGEFESPEAFMQRFEAYTRPDRKSGFELVIAESAGLVCGQAWGWPLRRDSAWWEGLRLDEAEVGFTTEDGARTFALSEIMVRSEFMGQGIARALHDELLGRRAEQRATLLVEPGNRRAYEAYQKWGWYRVGSLRPRWPDAPTFDVLMRDLVAGL</sequence>
<organism evidence="2 3">
    <name type="scientific">Nocardia cyriacigeorgica (strain GUH-2)</name>
    <dbReference type="NCBI Taxonomy" id="1127134"/>
    <lineage>
        <taxon>Bacteria</taxon>
        <taxon>Bacillati</taxon>
        <taxon>Actinomycetota</taxon>
        <taxon>Actinomycetes</taxon>
        <taxon>Mycobacteriales</taxon>
        <taxon>Nocardiaceae</taxon>
        <taxon>Nocardia</taxon>
    </lineage>
</organism>
<dbReference type="PROSITE" id="PS51186">
    <property type="entry name" value="GNAT"/>
    <property type="match status" value="1"/>
</dbReference>
<dbReference type="KEGG" id="ncy:NOCYR_3952"/>
<dbReference type="InterPro" id="IPR016181">
    <property type="entry name" value="Acyl_CoA_acyltransferase"/>
</dbReference>
<dbReference type="SUPFAM" id="SSF55729">
    <property type="entry name" value="Acyl-CoA N-acyltransferases (Nat)"/>
    <property type="match status" value="1"/>
</dbReference>
<keyword evidence="2" id="KW-0808">Transferase</keyword>
<protein>
    <submittedName>
        <fullName evidence="2">Putative GCN5-related acetyltransferase</fullName>
    </submittedName>
</protein>
<dbReference type="EMBL" id="FO082843">
    <property type="protein sequence ID" value="CCF64715.1"/>
    <property type="molecule type" value="Genomic_DNA"/>
</dbReference>